<keyword evidence="1" id="KW-0808">Transferase</keyword>
<dbReference type="PANTHER" id="PTHR10584:SF166">
    <property type="entry name" value="RIBOKINASE"/>
    <property type="match status" value="1"/>
</dbReference>
<keyword evidence="6" id="KW-1185">Reference proteome</keyword>
<organism evidence="5 6">
    <name type="scientific">Herbiconiux gentiana</name>
    <dbReference type="NCBI Taxonomy" id="2970912"/>
    <lineage>
        <taxon>Bacteria</taxon>
        <taxon>Bacillati</taxon>
        <taxon>Actinomycetota</taxon>
        <taxon>Actinomycetes</taxon>
        <taxon>Micrococcales</taxon>
        <taxon>Microbacteriaceae</taxon>
        <taxon>Herbiconiux</taxon>
    </lineage>
</organism>
<accession>A0ABT2GBR1</accession>
<dbReference type="InterPro" id="IPR029056">
    <property type="entry name" value="Ribokinase-like"/>
</dbReference>
<name>A0ABT2GBR1_9MICO</name>
<reference evidence="5" key="1">
    <citation type="submission" date="2022-08" db="EMBL/GenBank/DDBJ databases">
        <authorList>
            <person name="Deng Y."/>
            <person name="Han X.-F."/>
            <person name="Zhang Y.-Q."/>
        </authorList>
    </citation>
    <scope>NUCLEOTIDE SEQUENCE</scope>
    <source>
        <strain evidence="5">CPCC 205716</strain>
    </source>
</reference>
<dbReference type="PANTHER" id="PTHR10584">
    <property type="entry name" value="SUGAR KINASE"/>
    <property type="match status" value="1"/>
</dbReference>
<dbReference type="InterPro" id="IPR011611">
    <property type="entry name" value="PfkB_dom"/>
</dbReference>
<dbReference type="GO" id="GO:0016301">
    <property type="term" value="F:kinase activity"/>
    <property type="evidence" value="ECO:0007669"/>
    <property type="project" value="UniProtKB-KW"/>
</dbReference>
<dbReference type="SUPFAM" id="SSF53613">
    <property type="entry name" value="Ribokinase-like"/>
    <property type="match status" value="1"/>
</dbReference>
<protein>
    <submittedName>
        <fullName evidence="5">PfkB family carbohydrate kinase</fullName>
    </submittedName>
</protein>
<feature type="compositionally biased region" description="Pro residues" evidence="3">
    <location>
        <begin position="441"/>
        <end position="454"/>
    </location>
</feature>
<feature type="compositionally biased region" description="Low complexity" evidence="3">
    <location>
        <begin position="418"/>
        <end position="440"/>
    </location>
</feature>
<evidence type="ECO:0000313" key="6">
    <source>
        <dbReference type="Proteomes" id="UP001165580"/>
    </source>
</evidence>
<dbReference type="RefSeq" id="WP_259485164.1">
    <property type="nucleotide sequence ID" value="NZ_JANTEZ010000001.1"/>
</dbReference>
<feature type="compositionally biased region" description="Low complexity" evidence="3">
    <location>
        <begin position="393"/>
        <end position="408"/>
    </location>
</feature>
<dbReference type="EMBL" id="JANTEZ010000001">
    <property type="protein sequence ID" value="MCS5713639.1"/>
    <property type="molecule type" value="Genomic_DNA"/>
</dbReference>
<dbReference type="Proteomes" id="UP001165580">
    <property type="component" value="Unassembled WGS sequence"/>
</dbReference>
<evidence type="ECO:0000256" key="3">
    <source>
        <dbReference type="SAM" id="MobiDB-lite"/>
    </source>
</evidence>
<comment type="caution">
    <text evidence="5">The sequence shown here is derived from an EMBL/GenBank/DDBJ whole genome shotgun (WGS) entry which is preliminary data.</text>
</comment>
<dbReference type="Gene3D" id="3.40.1190.20">
    <property type="match status" value="1"/>
</dbReference>
<evidence type="ECO:0000256" key="1">
    <source>
        <dbReference type="ARBA" id="ARBA00022679"/>
    </source>
</evidence>
<evidence type="ECO:0000256" key="2">
    <source>
        <dbReference type="ARBA" id="ARBA00022777"/>
    </source>
</evidence>
<gene>
    <name evidence="5" type="ORF">NVV95_03605</name>
</gene>
<evidence type="ECO:0000259" key="4">
    <source>
        <dbReference type="Pfam" id="PF00294"/>
    </source>
</evidence>
<proteinExistence type="predicted"/>
<dbReference type="Pfam" id="PF00294">
    <property type="entry name" value="PfkB"/>
    <property type="match status" value="1"/>
</dbReference>
<feature type="region of interest" description="Disordered" evidence="3">
    <location>
        <begin position="355"/>
        <end position="454"/>
    </location>
</feature>
<evidence type="ECO:0000313" key="5">
    <source>
        <dbReference type="EMBL" id="MCS5713639.1"/>
    </source>
</evidence>
<feature type="domain" description="Carbohydrate kinase PfkB" evidence="4">
    <location>
        <begin position="2"/>
        <end position="325"/>
    </location>
</feature>
<sequence length="454" mass="44658">MTPIVVAGHICLDLTPALGAGVRLDPGRLIDVGALRIGLGGCVANTGLALADLGADVSLHSTVGDDELGRIVADTIARRPGLTADLHVDPGHATSYSLVLEPDGHDRTFWHHTGANAVFTGEHLDVGDADLLHLGYPPLLPALLADGGAPLEAVLARARARGATTSLDLAVVDPASAVGAVDWAGILKRAVAVTDVLTPSLDDLTSALGPTLGIAPLPAARAAGLYADLLLSWGGAVVAISAGSEGLLLRTASASRLAAGGRMLAPLADRWADVSLRVRPVAVPRVATTNGAGDASTAGLLFALSRGSSPTLAAHLAAATAAAVIAGDRPTPATLAALLPATASLFRPSPAPDPAVAPAPLASGTSRDSAASPAPLPITDAPASAPPSGTFQPGTSPAAPTDAPASAPLSGTSQPGTSPAALSDPPAASPTLRTPIAAPVPSAPAPDGPPHPPQ</sequence>
<keyword evidence="2 5" id="KW-0418">Kinase</keyword>